<keyword evidence="2" id="KW-0732">Signal</keyword>
<keyword evidence="4" id="KW-1185">Reference proteome</keyword>
<evidence type="ECO:0000256" key="1">
    <source>
        <dbReference type="SAM" id="MobiDB-lite"/>
    </source>
</evidence>
<evidence type="ECO:0008006" key="5">
    <source>
        <dbReference type="Google" id="ProtNLM"/>
    </source>
</evidence>
<dbReference type="Proteomes" id="UP000729402">
    <property type="component" value="Unassembled WGS sequence"/>
</dbReference>
<reference evidence="3" key="1">
    <citation type="journal article" date="2021" name="bioRxiv">
        <title>Whole Genome Assembly and Annotation of Northern Wild Rice, Zizania palustris L., Supports a Whole Genome Duplication in the Zizania Genus.</title>
        <authorList>
            <person name="Haas M."/>
            <person name="Kono T."/>
            <person name="Macchietto M."/>
            <person name="Millas R."/>
            <person name="McGilp L."/>
            <person name="Shao M."/>
            <person name="Duquette J."/>
            <person name="Hirsch C.N."/>
            <person name="Kimball J."/>
        </authorList>
    </citation>
    <scope>NUCLEOTIDE SEQUENCE</scope>
    <source>
        <tissue evidence="3">Fresh leaf tissue</tissue>
    </source>
</reference>
<reference evidence="3" key="2">
    <citation type="submission" date="2021-02" db="EMBL/GenBank/DDBJ databases">
        <authorList>
            <person name="Kimball J.A."/>
            <person name="Haas M.W."/>
            <person name="Macchietto M."/>
            <person name="Kono T."/>
            <person name="Duquette J."/>
            <person name="Shao M."/>
        </authorList>
    </citation>
    <scope>NUCLEOTIDE SEQUENCE</scope>
    <source>
        <tissue evidence="3">Fresh leaf tissue</tissue>
    </source>
</reference>
<name>A0A8J5TIP2_ZIZPA</name>
<evidence type="ECO:0000256" key="2">
    <source>
        <dbReference type="SAM" id="SignalP"/>
    </source>
</evidence>
<accession>A0A8J5TIP2</accession>
<feature type="region of interest" description="Disordered" evidence="1">
    <location>
        <begin position="31"/>
        <end position="87"/>
    </location>
</feature>
<feature type="chain" id="PRO_5035255541" description="Secreted protein" evidence="2">
    <location>
        <begin position="26"/>
        <end position="87"/>
    </location>
</feature>
<comment type="caution">
    <text evidence="3">The sequence shown here is derived from an EMBL/GenBank/DDBJ whole genome shotgun (WGS) entry which is preliminary data.</text>
</comment>
<organism evidence="3 4">
    <name type="scientific">Zizania palustris</name>
    <name type="common">Northern wild rice</name>
    <dbReference type="NCBI Taxonomy" id="103762"/>
    <lineage>
        <taxon>Eukaryota</taxon>
        <taxon>Viridiplantae</taxon>
        <taxon>Streptophyta</taxon>
        <taxon>Embryophyta</taxon>
        <taxon>Tracheophyta</taxon>
        <taxon>Spermatophyta</taxon>
        <taxon>Magnoliopsida</taxon>
        <taxon>Liliopsida</taxon>
        <taxon>Poales</taxon>
        <taxon>Poaceae</taxon>
        <taxon>BOP clade</taxon>
        <taxon>Oryzoideae</taxon>
        <taxon>Oryzeae</taxon>
        <taxon>Zizaniinae</taxon>
        <taxon>Zizania</taxon>
    </lineage>
</organism>
<dbReference type="AlphaFoldDB" id="A0A8J5TIP2"/>
<feature type="signal peptide" evidence="2">
    <location>
        <begin position="1"/>
        <end position="25"/>
    </location>
</feature>
<feature type="compositionally biased region" description="Basic residues" evidence="1">
    <location>
        <begin position="73"/>
        <end position="87"/>
    </location>
</feature>
<feature type="compositionally biased region" description="Low complexity" evidence="1">
    <location>
        <begin position="55"/>
        <end position="70"/>
    </location>
</feature>
<evidence type="ECO:0000313" key="4">
    <source>
        <dbReference type="Proteomes" id="UP000729402"/>
    </source>
</evidence>
<sequence length="87" mass="9708">MPSAIHPRVPLKSTLLVVLLGSSSAPRTTFLEPRAAAPHRKRSLVSARRTPSCVRLHPTSSRRSLPSPSSLRRERKSSTRPRRRHLG</sequence>
<proteinExistence type="predicted"/>
<gene>
    <name evidence="3" type="ORF">GUJ93_ZPchr0007g3414</name>
</gene>
<evidence type="ECO:0000313" key="3">
    <source>
        <dbReference type="EMBL" id="KAG8078261.1"/>
    </source>
</evidence>
<protein>
    <recommendedName>
        <fullName evidence="5">Secreted protein</fullName>
    </recommendedName>
</protein>
<dbReference type="EMBL" id="JAAALK010000282">
    <property type="protein sequence ID" value="KAG8078261.1"/>
    <property type="molecule type" value="Genomic_DNA"/>
</dbReference>